<protein>
    <submittedName>
        <fullName evidence="7 8">Gastrulation defective protein 1 homolog isoform X1</fullName>
    </submittedName>
</protein>
<evidence type="ECO:0000256" key="3">
    <source>
        <dbReference type="ARBA" id="ARBA00038343"/>
    </source>
</evidence>
<evidence type="ECO:0000256" key="1">
    <source>
        <dbReference type="ARBA" id="ARBA00022574"/>
    </source>
</evidence>
<evidence type="ECO:0000256" key="4">
    <source>
        <dbReference type="PROSITE-ProRule" id="PRU00221"/>
    </source>
</evidence>
<evidence type="ECO:0000256" key="5">
    <source>
        <dbReference type="SAM" id="MobiDB-lite"/>
    </source>
</evidence>
<dbReference type="FunFam" id="2.130.10.10:FF:001228">
    <property type="entry name" value="Predicted protein"/>
    <property type="match status" value="1"/>
</dbReference>
<reference evidence="7 8" key="1">
    <citation type="submission" date="2025-04" db="UniProtKB">
        <authorList>
            <consortium name="RefSeq"/>
        </authorList>
    </citation>
    <scope>IDENTIFICATION</scope>
</reference>
<keyword evidence="6" id="KW-1185">Reference proteome</keyword>
<feature type="repeat" description="WD" evidence="4">
    <location>
        <begin position="305"/>
        <end position="337"/>
    </location>
</feature>
<gene>
    <name evidence="7 8 9" type="primary">LOC113494463</name>
</gene>
<evidence type="ECO:0000313" key="7">
    <source>
        <dbReference type="RefSeq" id="XP_026728607.1"/>
    </source>
</evidence>
<evidence type="ECO:0000256" key="2">
    <source>
        <dbReference type="ARBA" id="ARBA00022737"/>
    </source>
</evidence>
<sequence>MSHREGNPGYPRDNKQWNWTKRISKFQIMENFAGDGSNSSEASSSGFGTFGRTPIQEHKEIEEIAEDLENQHVQQVMGIKNFGKKAKNFDLDQLVEQAKINAQEANKKRLEAEAASLKEAENKEAESDDDLIGPPLPPGLSQDDEDEIGPPIPPEILNKISGKDSKTKKGDNKDGDDSYDDLSGSDDEELPLEKRIPNSHEVEMLHGTKAVVALAVDPSGARLATGSIDYDVSFWDFAGMDSSMRSFRTLQPCENHPIKALQYSTTGDSILVVSGAAQAKVLDRDGFEVLECVKGDQYINDMAKTKGHTAALNSGCWHPHIRDEFMTCSQDGTLRLWLTENPKQHKAVIKPRQQGGLKTNPTACTFSRDGNTVACGCYDGSIQMWDHRKNFVNTTACLRDGHQRQSEISSISYSYLGSYLASRGNDDTLKLWDLRNFKKPLNVFGNLFSRYEQTDCAFSPDDTLVFTGESLQRGQDTGRLIFYNTKTFEQVSHIDVTKSHVIKGIWHAKLNQIFVGCGNGVVKCYFDQKKSLRGAKLCIVKTHRKKHSVEVVSAQQIITPHALPLFRQEKLRTSKKKMEKDRLDPVKSHRPDLPITSGQGGRVAASGSTLSSFVIRNLGLSKRVDDEQDPREAILKYAKEAEENPFWVAPAYKKTQPQPIFQNGAEEEGPSDPKKPKTS</sequence>
<feature type="repeat" description="WD" evidence="4">
    <location>
        <begin position="204"/>
        <end position="245"/>
    </location>
</feature>
<accession>A0A7E5VJV0</accession>
<dbReference type="OrthoDB" id="10264376at2759"/>
<evidence type="ECO:0000313" key="9">
    <source>
        <dbReference type="RefSeq" id="XP_026728609.1"/>
    </source>
</evidence>
<feature type="region of interest" description="Disordered" evidence="5">
    <location>
        <begin position="574"/>
        <end position="604"/>
    </location>
</feature>
<keyword evidence="1 4" id="KW-0853">WD repeat</keyword>
<dbReference type="InterPro" id="IPR015943">
    <property type="entry name" value="WD40/YVTN_repeat-like_dom_sf"/>
</dbReference>
<organism evidence="6 8">
    <name type="scientific">Trichoplusia ni</name>
    <name type="common">Cabbage looper</name>
    <dbReference type="NCBI Taxonomy" id="7111"/>
    <lineage>
        <taxon>Eukaryota</taxon>
        <taxon>Metazoa</taxon>
        <taxon>Ecdysozoa</taxon>
        <taxon>Arthropoda</taxon>
        <taxon>Hexapoda</taxon>
        <taxon>Insecta</taxon>
        <taxon>Pterygota</taxon>
        <taxon>Neoptera</taxon>
        <taxon>Endopterygota</taxon>
        <taxon>Lepidoptera</taxon>
        <taxon>Glossata</taxon>
        <taxon>Ditrysia</taxon>
        <taxon>Noctuoidea</taxon>
        <taxon>Noctuidae</taxon>
        <taxon>Plusiinae</taxon>
        <taxon>Trichoplusia</taxon>
    </lineage>
</organism>
<dbReference type="RefSeq" id="XP_026728608.1">
    <property type="nucleotide sequence ID" value="XM_026872807.1"/>
</dbReference>
<feature type="compositionally biased region" description="Acidic residues" evidence="5">
    <location>
        <begin position="177"/>
        <end position="190"/>
    </location>
</feature>
<feature type="compositionally biased region" description="Low complexity" evidence="5">
    <location>
        <begin position="34"/>
        <end position="51"/>
    </location>
</feature>
<dbReference type="InterPro" id="IPR051858">
    <property type="entry name" value="WD_repeat_GAD-1"/>
</dbReference>
<dbReference type="PROSITE" id="PS50294">
    <property type="entry name" value="WD_REPEATS_REGION"/>
    <property type="match status" value="1"/>
</dbReference>
<dbReference type="InterPro" id="IPR001680">
    <property type="entry name" value="WD40_rpt"/>
</dbReference>
<feature type="compositionally biased region" description="Basic and acidic residues" evidence="5">
    <location>
        <begin position="111"/>
        <end position="125"/>
    </location>
</feature>
<dbReference type="Proteomes" id="UP000322000">
    <property type="component" value="Chromosome 5"/>
</dbReference>
<dbReference type="PANTHER" id="PTHR16017">
    <property type="entry name" value="GASTRULATION DEFECTIVE PROTEIN 1-RELATED"/>
    <property type="match status" value="1"/>
</dbReference>
<dbReference type="GO" id="GO:0035861">
    <property type="term" value="C:site of double-strand break"/>
    <property type="evidence" value="ECO:0007669"/>
    <property type="project" value="TreeGrafter"/>
</dbReference>
<dbReference type="Pfam" id="PF00400">
    <property type="entry name" value="WD40"/>
    <property type="match status" value="4"/>
</dbReference>
<dbReference type="KEGG" id="tnl:113494463"/>
<evidence type="ECO:0000313" key="8">
    <source>
        <dbReference type="RefSeq" id="XP_026728608.1"/>
    </source>
</evidence>
<feature type="compositionally biased region" description="Basic and acidic residues" evidence="5">
    <location>
        <begin position="161"/>
        <end position="176"/>
    </location>
</feature>
<dbReference type="RefSeq" id="XP_026728607.1">
    <property type="nucleotide sequence ID" value="XM_026872806.1"/>
</dbReference>
<dbReference type="SUPFAM" id="SSF50978">
    <property type="entry name" value="WD40 repeat-like"/>
    <property type="match status" value="1"/>
</dbReference>
<evidence type="ECO:0000313" key="6">
    <source>
        <dbReference type="Proteomes" id="UP000322000"/>
    </source>
</evidence>
<name>A0A7E5VJV0_TRINI</name>
<dbReference type="FunFam" id="2.130.10.10:FF:001038">
    <property type="entry name" value="WD repeat domain 70"/>
    <property type="match status" value="1"/>
</dbReference>
<feature type="region of interest" description="Disordered" evidence="5">
    <location>
        <begin position="654"/>
        <end position="679"/>
    </location>
</feature>
<feature type="compositionally biased region" description="Basic and acidic residues" evidence="5">
    <location>
        <begin position="574"/>
        <end position="592"/>
    </location>
</feature>
<proteinExistence type="inferred from homology"/>
<feature type="region of interest" description="Disordered" evidence="5">
    <location>
        <begin position="33"/>
        <end position="54"/>
    </location>
</feature>
<dbReference type="AlphaFoldDB" id="A0A7E5VJV0"/>
<dbReference type="InterPro" id="IPR036322">
    <property type="entry name" value="WD40_repeat_dom_sf"/>
</dbReference>
<feature type="region of interest" description="Disordered" evidence="5">
    <location>
        <begin position="111"/>
        <end position="192"/>
    </location>
</feature>
<dbReference type="PANTHER" id="PTHR16017:SF0">
    <property type="entry name" value="WD REPEAT-CONTAINING PROTEIN 70"/>
    <property type="match status" value="1"/>
</dbReference>
<dbReference type="GO" id="GO:0005634">
    <property type="term" value="C:nucleus"/>
    <property type="evidence" value="ECO:0007669"/>
    <property type="project" value="TreeGrafter"/>
</dbReference>
<dbReference type="PROSITE" id="PS50082">
    <property type="entry name" value="WD_REPEATS_2"/>
    <property type="match status" value="3"/>
</dbReference>
<dbReference type="SMART" id="SM00320">
    <property type="entry name" value="WD40"/>
    <property type="match status" value="6"/>
</dbReference>
<dbReference type="Gene3D" id="2.130.10.10">
    <property type="entry name" value="YVTN repeat-like/Quinoprotein amine dehydrogenase"/>
    <property type="match status" value="3"/>
</dbReference>
<dbReference type="RefSeq" id="XP_026728609.1">
    <property type="nucleotide sequence ID" value="XM_026872808.1"/>
</dbReference>
<feature type="repeat" description="WD" evidence="4">
    <location>
        <begin position="401"/>
        <end position="436"/>
    </location>
</feature>
<comment type="similarity">
    <text evidence="3">Belongs to the WD repeat GAD-1 family.</text>
</comment>
<dbReference type="GeneID" id="113494463"/>
<keyword evidence="2" id="KW-0677">Repeat</keyword>